<proteinExistence type="predicted"/>
<feature type="domain" description="Protein kinase" evidence="2">
    <location>
        <begin position="448"/>
        <end position="713"/>
    </location>
</feature>
<dbReference type="InterPro" id="IPR045133">
    <property type="entry name" value="IRE1/2-like"/>
</dbReference>
<evidence type="ECO:0000313" key="4">
    <source>
        <dbReference type="Proteomes" id="UP001234178"/>
    </source>
</evidence>
<name>A0ABQ9ZEB6_9CRUS</name>
<keyword evidence="4" id="KW-1185">Reference proteome</keyword>
<dbReference type="PROSITE" id="PS50011">
    <property type="entry name" value="PROTEIN_KINASE_DOM"/>
    <property type="match status" value="2"/>
</dbReference>
<keyword evidence="1" id="KW-0040">ANK repeat</keyword>
<dbReference type="Proteomes" id="UP001234178">
    <property type="component" value="Unassembled WGS sequence"/>
</dbReference>
<organism evidence="3 4">
    <name type="scientific">Daphnia magna</name>
    <dbReference type="NCBI Taxonomy" id="35525"/>
    <lineage>
        <taxon>Eukaryota</taxon>
        <taxon>Metazoa</taxon>
        <taxon>Ecdysozoa</taxon>
        <taxon>Arthropoda</taxon>
        <taxon>Crustacea</taxon>
        <taxon>Branchiopoda</taxon>
        <taxon>Diplostraca</taxon>
        <taxon>Cladocera</taxon>
        <taxon>Anomopoda</taxon>
        <taxon>Daphniidae</taxon>
        <taxon>Daphnia</taxon>
    </lineage>
</organism>
<dbReference type="PROSITE" id="PS00109">
    <property type="entry name" value="PROTEIN_KINASE_TYR"/>
    <property type="match status" value="1"/>
</dbReference>
<evidence type="ECO:0000256" key="1">
    <source>
        <dbReference type="PROSITE-ProRule" id="PRU00023"/>
    </source>
</evidence>
<accession>A0ABQ9ZEB6</accession>
<dbReference type="InterPro" id="IPR000719">
    <property type="entry name" value="Prot_kinase_dom"/>
</dbReference>
<gene>
    <name evidence="3" type="ORF">OUZ56_020377</name>
</gene>
<dbReference type="Gene3D" id="1.25.40.20">
    <property type="entry name" value="Ankyrin repeat-containing domain"/>
    <property type="match status" value="3"/>
</dbReference>
<dbReference type="SMART" id="SM00219">
    <property type="entry name" value="TyrKc"/>
    <property type="match status" value="1"/>
</dbReference>
<feature type="domain" description="Protein kinase" evidence="2">
    <location>
        <begin position="8"/>
        <end position="275"/>
    </location>
</feature>
<sequence>MADMRIEIDRDALLGQGCDYFIYRGTFDRRPVAVKRVLLENVNDNEEMSWRQLDHRNIVKLFHCERDDNFTYYAFELCDASLDQLFLDPKDPKKYNRPMPQRIDAMLQLARGLEHIHSKNFIHGNIKPENVLISDGPTGQGEITLKWANFKLTRNVSKGGRAASQIRPIGTWLAQELQPTRKRKRGEEENRYEETVRSDVFAQGLVFGTLLLNGQHLYGSLANENEIPGNIIEGNPINIQKIDVKLHNCYELLKRMLESDPDKRMTSTEVIHELEAIQNKFAGKELLQLCGPDLRSDITKKIENLIQFGIHKNLKDDYGRNVLHLLCQHFSNFKLADAIKLVVDNGIDVNATDHNGLNAIHYLCRYHSSQNLINAIQILIRFRIDAKATTNDGSNALHYLCRYKASPNLSDAIKIFTKLGLDLTTEDNDGWSTLHYLLNEDKKEMKIQVNYDSPHTDYFVVVFKGKFGDRDVAVKRVELQHCRNIMEENARLNLDHPNIVKLLHCEEDNHFKYYALEWCVASLDKLFLDPNDPRKYDGPMPRPIEVLLQLASGLEHIHSKKFIHRDIRPENVLIMKSPGNYQEMIIKLAHFRQAKSLHQKGSQWWWSAPEVLKYFVNRETAAGQEYFVKSDVFVLGLVFGYLFLKGEHLYGSSEKEIRKNIIEMNPVNMRNIDDKLLGLYKDNLLPKMLEQDPRKRISSEVVVKQLNSIKETLAEKEKELLRLCAARSISPSYLIERINDLIRLGINVNAKNDTGRNALHHLCWNNSGPNYIDAIRAVIDHKIDVNAKDRNNECALHHLCRHIKGSKLIEAIKVLIEHKIDVNAKNNYKQNALYHLCRYNSSPHLNEAIQLLILEGIDVNAKDKHGRNALHHLCEHNSGPHLIGAIQVLIGRRIDVHWKNNYGQNALHLLCKHNSDPNSSLSEAIQVLINDGIDVNAKDRLKRNALYYLNENHSSQNLRNAIQLLIQNGISTRTDGYDAGPMLNKFNIISRETGRPL</sequence>
<dbReference type="Pfam" id="PF12796">
    <property type="entry name" value="Ank_2"/>
    <property type="match status" value="2"/>
</dbReference>
<dbReference type="InterPro" id="IPR020635">
    <property type="entry name" value="Tyr_kinase_cat_dom"/>
</dbReference>
<comment type="caution">
    <text evidence="3">The sequence shown here is derived from an EMBL/GenBank/DDBJ whole genome shotgun (WGS) entry which is preliminary data.</text>
</comment>
<protein>
    <recommendedName>
        <fullName evidence="2">Protein kinase domain-containing protein</fullName>
    </recommendedName>
</protein>
<dbReference type="Gene3D" id="1.10.510.10">
    <property type="entry name" value="Transferase(Phosphotransferase) domain 1"/>
    <property type="match status" value="2"/>
</dbReference>
<dbReference type="InterPro" id="IPR002110">
    <property type="entry name" value="Ankyrin_rpt"/>
</dbReference>
<evidence type="ECO:0000313" key="3">
    <source>
        <dbReference type="EMBL" id="KAK4011264.1"/>
    </source>
</evidence>
<dbReference type="PANTHER" id="PTHR13954:SF6">
    <property type="entry name" value="NON-SPECIFIC SERINE_THREONINE PROTEIN KINASE"/>
    <property type="match status" value="1"/>
</dbReference>
<dbReference type="EMBL" id="JAOYFB010000003">
    <property type="protein sequence ID" value="KAK4011264.1"/>
    <property type="molecule type" value="Genomic_DNA"/>
</dbReference>
<evidence type="ECO:0000259" key="2">
    <source>
        <dbReference type="PROSITE" id="PS50011"/>
    </source>
</evidence>
<dbReference type="Gene3D" id="3.30.200.20">
    <property type="entry name" value="Phosphorylase Kinase, domain 1"/>
    <property type="match status" value="2"/>
</dbReference>
<reference evidence="3 4" key="1">
    <citation type="journal article" date="2023" name="Nucleic Acids Res.">
        <title>The hologenome of Daphnia magna reveals possible DNA methylation and microbiome-mediated evolution of the host genome.</title>
        <authorList>
            <person name="Chaturvedi A."/>
            <person name="Li X."/>
            <person name="Dhandapani V."/>
            <person name="Marshall H."/>
            <person name="Kissane S."/>
            <person name="Cuenca-Cambronero M."/>
            <person name="Asole G."/>
            <person name="Calvet F."/>
            <person name="Ruiz-Romero M."/>
            <person name="Marangio P."/>
            <person name="Guigo R."/>
            <person name="Rago D."/>
            <person name="Mirbahai L."/>
            <person name="Eastwood N."/>
            <person name="Colbourne J.K."/>
            <person name="Zhou J."/>
            <person name="Mallon E."/>
            <person name="Orsini L."/>
        </authorList>
    </citation>
    <scope>NUCLEOTIDE SEQUENCE [LARGE SCALE GENOMIC DNA]</scope>
    <source>
        <strain evidence="3">LRV0_1</strain>
    </source>
</reference>
<dbReference type="PANTHER" id="PTHR13954">
    <property type="entry name" value="IRE1-RELATED"/>
    <property type="match status" value="1"/>
</dbReference>
<dbReference type="InterPro" id="IPR011009">
    <property type="entry name" value="Kinase-like_dom_sf"/>
</dbReference>
<dbReference type="InterPro" id="IPR008266">
    <property type="entry name" value="Tyr_kinase_AS"/>
</dbReference>
<dbReference type="SMART" id="SM00220">
    <property type="entry name" value="S_TKc"/>
    <property type="match status" value="2"/>
</dbReference>
<dbReference type="PROSITE" id="PS50088">
    <property type="entry name" value="ANK_REPEAT"/>
    <property type="match status" value="1"/>
</dbReference>
<dbReference type="InterPro" id="IPR036770">
    <property type="entry name" value="Ankyrin_rpt-contain_sf"/>
</dbReference>
<dbReference type="SUPFAM" id="SSF48403">
    <property type="entry name" value="Ankyrin repeat"/>
    <property type="match status" value="2"/>
</dbReference>
<dbReference type="SUPFAM" id="SSF56112">
    <property type="entry name" value="Protein kinase-like (PK-like)"/>
    <property type="match status" value="2"/>
</dbReference>
<feature type="repeat" description="ANK" evidence="1">
    <location>
        <begin position="902"/>
        <end position="940"/>
    </location>
</feature>
<dbReference type="Pfam" id="PF00069">
    <property type="entry name" value="Pkinase"/>
    <property type="match status" value="2"/>
</dbReference>
<dbReference type="SMART" id="SM00248">
    <property type="entry name" value="ANK"/>
    <property type="match status" value="9"/>
</dbReference>